<protein>
    <submittedName>
        <fullName evidence="1">Uncharacterized protein</fullName>
    </submittedName>
</protein>
<accession>A0ABT9TKP3</accession>
<reference evidence="1 2" key="1">
    <citation type="submission" date="2023-07" db="EMBL/GenBank/DDBJ databases">
        <title>Sorghum-associated microbial communities from plants grown in Nebraska, USA.</title>
        <authorList>
            <person name="Schachtman D."/>
        </authorList>
    </citation>
    <scope>NUCLEOTIDE SEQUENCE [LARGE SCALE GENOMIC DNA]</scope>
    <source>
        <strain evidence="1 2">CC523</strain>
    </source>
</reference>
<evidence type="ECO:0000313" key="2">
    <source>
        <dbReference type="Proteomes" id="UP001244563"/>
    </source>
</evidence>
<sequence length="58" mass="6197">MTHDQMTAAADFVLASFGPDADLDIDDDGTAFITTPHATLEGYSAFDHESVARLTLIP</sequence>
<organism evidence="1 2">
    <name type="scientific">Paenarthrobacter nicotinovorans</name>
    <name type="common">Arthrobacter nicotinovorans</name>
    <dbReference type="NCBI Taxonomy" id="29320"/>
    <lineage>
        <taxon>Bacteria</taxon>
        <taxon>Bacillati</taxon>
        <taxon>Actinomycetota</taxon>
        <taxon>Actinomycetes</taxon>
        <taxon>Micrococcales</taxon>
        <taxon>Micrococcaceae</taxon>
        <taxon>Paenarthrobacter</taxon>
    </lineage>
</organism>
<proteinExistence type="predicted"/>
<dbReference type="Proteomes" id="UP001244563">
    <property type="component" value="Unassembled WGS sequence"/>
</dbReference>
<name>A0ABT9TKP3_PAENI</name>
<evidence type="ECO:0000313" key="1">
    <source>
        <dbReference type="EMBL" id="MDQ0102216.1"/>
    </source>
</evidence>
<dbReference type="RefSeq" id="WP_156524769.1">
    <property type="nucleotide sequence ID" value="NZ_BDDW01000006.1"/>
</dbReference>
<keyword evidence="2" id="KW-1185">Reference proteome</keyword>
<comment type="caution">
    <text evidence="1">The sequence shown here is derived from an EMBL/GenBank/DDBJ whole genome shotgun (WGS) entry which is preliminary data.</text>
</comment>
<gene>
    <name evidence="1" type="ORF">J2T10_001862</name>
</gene>
<dbReference type="EMBL" id="JAUSSW010000004">
    <property type="protein sequence ID" value="MDQ0102216.1"/>
    <property type="molecule type" value="Genomic_DNA"/>
</dbReference>